<evidence type="ECO:0000256" key="3">
    <source>
        <dbReference type="ARBA" id="ARBA00022670"/>
    </source>
</evidence>
<feature type="chain" id="PRO_5045001259" description="Carboxypeptidase" evidence="7">
    <location>
        <begin position="29"/>
        <end position="482"/>
    </location>
</feature>
<keyword evidence="2 7" id="KW-0121">Carboxypeptidase</keyword>
<dbReference type="PRINTS" id="PR00724">
    <property type="entry name" value="CRBOXYPTASEC"/>
</dbReference>
<protein>
    <recommendedName>
        <fullName evidence="7">Carboxypeptidase</fullName>
        <ecNumber evidence="7">3.4.16.-</ecNumber>
    </recommendedName>
</protein>
<dbReference type="InterPro" id="IPR018202">
    <property type="entry name" value="Ser_caboxypep_ser_AS"/>
</dbReference>
<dbReference type="PANTHER" id="PTHR11802">
    <property type="entry name" value="SERINE PROTEASE FAMILY S10 SERINE CARBOXYPEPTIDASE"/>
    <property type="match status" value="1"/>
</dbReference>
<sequence length="482" mass="54106">MSGSLSKMRAFLLLALGFFSLQITLTDASGSRLVEKEIDVHLAADDKYLDSGLAKPLRLSGYFKLNRTYDAHMFYFFFEAASERRHEEPLAVWMTGGPGCSSELAVFFENGPFRINEDLTLDANEFGWDQKHNMIFVDQPINTGFSYSEDERDRVYDEKVVAADMLDFLKEFRIAHPSYFEAPLFVTGESYAGHYVPAVTYGIFEFNKVAKEPFNLKGLAIGNGLTNPAIQYGSYADFSFANGLISKNVQSTLNAIYPICRFGINACNTLGWDFVCSIALIFCQDTIVAPIQSEGFNVYDIRKPCIGPLCYDFSLLDRYLAQDDVREALGVGDRPWQSCSPDVYNDFLGDIMRNYEDKVSVQLEAGIRVLIYVGTEDWICNWMGNKRWVSSLAWSQRGKFDKAKEQDWRLDGDVVGSVKTAGPLSFVKVYQAGHMVPMDCPAAALDMITSFTHNQDNSSSAEAGEQHAVHVEKMRSSHLVVQ</sequence>
<gene>
    <name evidence="8" type="ORF">WJX75_003731</name>
</gene>
<proteinExistence type="inferred from homology"/>
<dbReference type="Gene3D" id="1.10.287.410">
    <property type="match status" value="1"/>
</dbReference>
<dbReference type="InterPro" id="IPR033124">
    <property type="entry name" value="Ser_caboxypep_his_AS"/>
</dbReference>
<evidence type="ECO:0000313" key="9">
    <source>
        <dbReference type="Proteomes" id="UP001491310"/>
    </source>
</evidence>
<dbReference type="Gene3D" id="3.40.50.1820">
    <property type="entry name" value="alpha/beta hydrolase"/>
    <property type="match status" value="1"/>
</dbReference>
<dbReference type="PANTHER" id="PTHR11802:SF113">
    <property type="entry name" value="SERINE CARBOXYPEPTIDASE CTSA-4.1"/>
    <property type="match status" value="1"/>
</dbReference>
<name>A0ABR2YRU8_9CHLO</name>
<keyword evidence="5 7" id="KW-0378">Hydrolase</keyword>
<dbReference type="Proteomes" id="UP001491310">
    <property type="component" value="Unassembled WGS sequence"/>
</dbReference>
<organism evidence="8 9">
    <name type="scientific">Coccomyxa subellipsoidea</name>
    <dbReference type="NCBI Taxonomy" id="248742"/>
    <lineage>
        <taxon>Eukaryota</taxon>
        <taxon>Viridiplantae</taxon>
        <taxon>Chlorophyta</taxon>
        <taxon>core chlorophytes</taxon>
        <taxon>Trebouxiophyceae</taxon>
        <taxon>Trebouxiophyceae incertae sedis</taxon>
        <taxon>Coccomyxaceae</taxon>
        <taxon>Coccomyxa</taxon>
    </lineage>
</organism>
<keyword evidence="3 7" id="KW-0645">Protease</keyword>
<reference evidence="8 9" key="1">
    <citation type="journal article" date="2024" name="Nat. Commun.">
        <title>Phylogenomics reveals the evolutionary origins of lichenization in chlorophyte algae.</title>
        <authorList>
            <person name="Puginier C."/>
            <person name="Libourel C."/>
            <person name="Otte J."/>
            <person name="Skaloud P."/>
            <person name="Haon M."/>
            <person name="Grisel S."/>
            <person name="Petersen M."/>
            <person name="Berrin J.G."/>
            <person name="Delaux P.M."/>
            <person name="Dal Grande F."/>
            <person name="Keller J."/>
        </authorList>
    </citation>
    <scope>NUCLEOTIDE SEQUENCE [LARGE SCALE GENOMIC DNA]</scope>
    <source>
        <strain evidence="8 9">SAG 216-7</strain>
    </source>
</reference>
<evidence type="ECO:0000256" key="7">
    <source>
        <dbReference type="RuleBase" id="RU361156"/>
    </source>
</evidence>
<evidence type="ECO:0000256" key="4">
    <source>
        <dbReference type="ARBA" id="ARBA00022729"/>
    </source>
</evidence>
<keyword evidence="4 7" id="KW-0732">Signal</keyword>
<keyword evidence="6" id="KW-0325">Glycoprotein</keyword>
<dbReference type="PROSITE" id="PS00131">
    <property type="entry name" value="CARBOXYPEPT_SER_SER"/>
    <property type="match status" value="1"/>
</dbReference>
<dbReference type="PROSITE" id="PS00560">
    <property type="entry name" value="CARBOXYPEPT_SER_HIS"/>
    <property type="match status" value="1"/>
</dbReference>
<dbReference type="EMBL" id="JALJOT010000006">
    <property type="protein sequence ID" value="KAK9909532.1"/>
    <property type="molecule type" value="Genomic_DNA"/>
</dbReference>
<dbReference type="InterPro" id="IPR029058">
    <property type="entry name" value="AB_hydrolase_fold"/>
</dbReference>
<dbReference type="InterPro" id="IPR001563">
    <property type="entry name" value="Peptidase_S10"/>
</dbReference>
<evidence type="ECO:0000256" key="2">
    <source>
        <dbReference type="ARBA" id="ARBA00022645"/>
    </source>
</evidence>
<comment type="similarity">
    <text evidence="1 7">Belongs to the peptidase S10 family.</text>
</comment>
<evidence type="ECO:0000256" key="6">
    <source>
        <dbReference type="ARBA" id="ARBA00023180"/>
    </source>
</evidence>
<comment type="caution">
    <text evidence="8">The sequence shown here is derived from an EMBL/GenBank/DDBJ whole genome shotgun (WGS) entry which is preliminary data.</text>
</comment>
<feature type="signal peptide" evidence="7">
    <location>
        <begin position="1"/>
        <end position="28"/>
    </location>
</feature>
<keyword evidence="9" id="KW-1185">Reference proteome</keyword>
<accession>A0ABR2YRU8</accession>
<dbReference type="EC" id="3.4.16.-" evidence="7"/>
<dbReference type="Pfam" id="PF00450">
    <property type="entry name" value="Peptidase_S10"/>
    <property type="match status" value="1"/>
</dbReference>
<dbReference type="SUPFAM" id="SSF53474">
    <property type="entry name" value="alpha/beta-Hydrolases"/>
    <property type="match status" value="1"/>
</dbReference>
<evidence type="ECO:0000313" key="8">
    <source>
        <dbReference type="EMBL" id="KAK9909532.1"/>
    </source>
</evidence>
<evidence type="ECO:0000256" key="1">
    <source>
        <dbReference type="ARBA" id="ARBA00009431"/>
    </source>
</evidence>
<evidence type="ECO:0000256" key="5">
    <source>
        <dbReference type="ARBA" id="ARBA00022801"/>
    </source>
</evidence>